<evidence type="ECO:0000259" key="1">
    <source>
        <dbReference type="Pfam" id="PF08241"/>
    </source>
</evidence>
<dbReference type="Proteomes" id="UP000703315">
    <property type="component" value="Unassembled WGS sequence"/>
</dbReference>
<evidence type="ECO:0000313" key="2">
    <source>
        <dbReference type="EMBL" id="HJF15056.1"/>
    </source>
</evidence>
<gene>
    <name evidence="2" type="ORF">K8V32_09695</name>
</gene>
<dbReference type="SUPFAM" id="SSF53335">
    <property type="entry name" value="S-adenosyl-L-methionine-dependent methyltransferases"/>
    <property type="match status" value="1"/>
</dbReference>
<dbReference type="InterPro" id="IPR050508">
    <property type="entry name" value="Methyltransf_Superfamily"/>
</dbReference>
<dbReference type="Pfam" id="PF08241">
    <property type="entry name" value="Methyltransf_11"/>
    <property type="match status" value="1"/>
</dbReference>
<dbReference type="EMBL" id="DYXC01000105">
    <property type="protein sequence ID" value="HJF15056.1"/>
    <property type="molecule type" value="Genomic_DNA"/>
</dbReference>
<dbReference type="InterPro" id="IPR029063">
    <property type="entry name" value="SAM-dependent_MTases_sf"/>
</dbReference>
<feature type="domain" description="Methyltransferase type 11" evidence="1">
    <location>
        <begin position="56"/>
        <end position="150"/>
    </location>
</feature>
<dbReference type="Gene3D" id="3.40.50.150">
    <property type="entry name" value="Vaccinia Virus protein VP39"/>
    <property type="match status" value="1"/>
</dbReference>
<dbReference type="AlphaFoldDB" id="A0A921FQF3"/>
<dbReference type="RefSeq" id="WP_303906459.1">
    <property type="nucleotide sequence ID" value="NZ_DYXC01000105.1"/>
</dbReference>
<evidence type="ECO:0000313" key="3">
    <source>
        <dbReference type="Proteomes" id="UP000703315"/>
    </source>
</evidence>
<dbReference type="CDD" id="cd02440">
    <property type="entry name" value="AdoMet_MTases"/>
    <property type="match status" value="1"/>
</dbReference>
<proteinExistence type="predicted"/>
<accession>A0A921FQF3</accession>
<keyword evidence="2" id="KW-0489">Methyltransferase</keyword>
<dbReference type="GO" id="GO:0032259">
    <property type="term" value="P:methylation"/>
    <property type="evidence" value="ECO:0007669"/>
    <property type="project" value="UniProtKB-KW"/>
</dbReference>
<keyword evidence="2" id="KW-0808">Transferase</keyword>
<sequence length="267" mass="29557">MEKSNENLPEHDRPISTMSGHWLLAKLGKRVLRPGGKELTLKLLEAGDFAHQDVVELAPGLGLTAAEILRCRPKSYRGIDSDPNAASKVNERLNLPGAVLVADATATGLPDNSTDVVFGEAMLTMQGEKAKTKIIQEAFRILRPGGRYIIHELGLTPDDLSPSTKQDIQRALAKAIKVNARPLTDAEWRDKLSDTGFAVRDNTLFAPMRLLQPRRIIADEGLRGAGRFVFNVLRFPAERRRVIEMRRTFIQHQDSLVAVGMIAVKPQ</sequence>
<dbReference type="PANTHER" id="PTHR42912:SF95">
    <property type="entry name" value="METHYLTRANSFERASE TYPE 11 DOMAIN-CONTAINING PROTEIN"/>
    <property type="match status" value="1"/>
</dbReference>
<reference evidence="2" key="1">
    <citation type="journal article" date="2021" name="PeerJ">
        <title>Extensive microbial diversity within the chicken gut microbiome revealed by metagenomics and culture.</title>
        <authorList>
            <person name="Gilroy R."/>
            <person name="Ravi A."/>
            <person name="Getino M."/>
            <person name="Pursley I."/>
            <person name="Horton D.L."/>
            <person name="Alikhan N.F."/>
            <person name="Baker D."/>
            <person name="Gharbi K."/>
            <person name="Hall N."/>
            <person name="Watson M."/>
            <person name="Adriaenssens E.M."/>
            <person name="Foster-Nyarko E."/>
            <person name="Jarju S."/>
            <person name="Secka A."/>
            <person name="Antonio M."/>
            <person name="Oren A."/>
            <person name="Chaudhuri R.R."/>
            <person name="La Ragione R."/>
            <person name="Hildebrand F."/>
            <person name="Pallen M.J."/>
        </authorList>
    </citation>
    <scope>NUCLEOTIDE SEQUENCE</scope>
    <source>
        <strain evidence="2">ChiHjej13B12-14962</strain>
    </source>
</reference>
<organism evidence="2 3">
    <name type="scientific">Enteractinococcus helveticum</name>
    <dbReference type="NCBI Taxonomy" id="1837282"/>
    <lineage>
        <taxon>Bacteria</taxon>
        <taxon>Bacillati</taxon>
        <taxon>Actinomycetota</taxon>
        <taxon>Actinomycetes</taxon>
        <taxon>Micrococcales</taxon>
        <taxon>Micrococcaceae</taxon>
    </lineage>
</organism>
<name>A0A921FQF3_9MICC</name>
<reference evidence="2" key="2">
    <citation type="submission" date="2021-09" db="EMBL/GenBank/DDBJ databases">
        <authorList>
            <person name="Gilroy R."/>
        </authorList>
    </citation>
    <scope>NUCLEOTIDE SEQUENCE</scope>
    <source>
        <strain evidence="2">ChiHjej13B12-14962</strain>
    </source>
</reference>
<dbReference type="GO" id="GO:0008757">
    <property type="term" value="F:S-adenosylmethionine-dependent methyltransferase activity"/>
    <property type="evidence" value="ECO:0007669"/>
    <property type="project" value="InterPro"/>
</dbReference>
<protein>
    <submittedName>
        <fullName evidence="2">Methyltransferase domain-containing protein</fullName>
    </submittedName>
</protein>
<dbReference type="InterPro" id="IPR013216">
    <property type="entry name" value="Methyltransf_11"/>
</dbReference>
<comment type="caution">
    <text evidence="2">The sequence shown here is derived from an EMBL/GenBank/DDBJ whole genome shotgun (WGS) entry which is preliminary data.</text>
</comment>
<dbReference type="PANTHER" id="PTHR42912">
    <property type="entry name" value="METHYLTRANSFERASE"/>
    <property type="match status" value="1"/>
</dbReference>